<proteinExistence type="predicted"/>
<comment type="caution">
    <text evidence="2">The sequence shown here is derived from an EMBL/GenBank/DDBJ whole genome shotgun (WGS) entry which is preliminary data.</text>
</comment>
<feature type="region of interest" description="Disordered" evidence="1">
    <location>
        <begin position="49"/>
        <end position="70"/>
    </location>
</feature>
<evidence type="ECO:0000313" key="2">
    <source>
        <dbReference type="EMBL" id="KAG0557455.1"/>
    </source>
</evidence>
<organism evidence="2 3">
    <name type="scientific">Ceratodon purpureus</name>
    <name type="common">Fire moss</name>
    <name type="synonym">Dicranum purpureum</name>
    <dbReference type="NCBI Taxonomy" id="3225"/>
    <lineage>
        <taxon>Eukaryota</taxon>
        <taxon>Viridiplantae</taxon>
        <taxon>Streptophyta</taxon>
        <taxon>Embryophyta</taxon>
        <taxon>Bryophyta</taxon>
        <taxon>Bryophytina</taxon>
        <taxon>Bryopsida</taxon>
        <taxon>Dicranidae</taxon>
        <taxon>Pseudoditrichales</taxon>
        <taxon>Ditrichaceae</taxon>
        <taxon>Ceratodon</taxon>
    </lineage>
</organism>
<sequence>MSNHDSNPSQLRTLHVNSHGRCVQILRITSIELHFEEVIAHIHGRRRFKKPPDNGFSNTKPELKNLNPTERPLQQTKYLRAIKTIRQIRTYCKDQQRERMMEGKLLAVLLQKSSALTAETKLS</sequence>
<evidence type="ECO:0000313" key="3">
    <source>
        <dbReference type="Proteomes" id="UP000822688"/>
    </source>
</evidence>
<dbReference type="Proteomes" id="UP000822688">
    <property type="component" value="Chromosome 11"/>
</dbReference>
<gene>
    <name evidence="2" type="ORF">KC19_11G131800</name>
</gene>
<reference evidence="2 3" key="1">
    <citation type="submission" date="2020-06" db="EMBL/GenBank/DDBJ databases">
        <title>WGS assembly of Ceratodon purpureus strain R40.</title>
        <authorList>
            <person name="Carey S.B."/>
            <person name="Jenkins J."/>
            <person name="Shu S."/>
            <person name="Lovell J.T."/>
            <person name="Sreedasyam A."/>
            <person name="Maumus F."/>
            <person name="Tiley G.P."/>
            <person name="Fernandez-Pozo N."/>
            <person name="Barry K."/>
            <person name="Chen C."/>
            <person name="Wang M."/>
            <person name="Lipzen A."/>
            <person name="Daum C."/>
            <person name="Saski C.A."/>
            <person name="Payton A.C."/>
            <person name="Mcbreen J.C."/>
            <person name="Conrad R.E."/>
            <person name="Kollar L.M."/>
            <person name="Olsson S."/>
            <person name="Huttunen S."/>
            <person name="Landis J.B."/>
            <person name="Wickett N.J."/>
            <person name="Johnson M.G."/>
            <person name="Rensing S.A."/>
            <person name="Grimwood J."/>
            <person name="Schmutz J."/>
            <person name="Mcdaniel S.F."/>
        </authorList>
    </citation>
    <scope>NUCLEOTIDE SEQUENCE [LARGE SCALE GENOMIC DNA]</scope>
    <source>
        <strain evidence="2 3">R40</strain>
    </source>
</reference>
<name>A0A8T0GFN1_CERPU</name>
<keyword evidence="3" id="KW-1185">Reference proteome</keyword>
<dbReference type="AlphaFoldDB" id="A0A8T0GFN1"/>
<accession>A0A8T0GFN1</accession>
<evidence type="ECO:0000256" key="1">
    <source>
        <dbReference type="SAM" id="MobiDB-lite"/>
    </source>
</evidence>
<feature type="compositionally biased region" description="Polar residues" evidence="1">
    <location>
        <begin position="55"/>
        <end position="70"/>
    </location>
</feature>
<protein>
    <submittedName>
        <fullName evidence="2">Uncharacterized protein</fullName>
    </submittedName>
</protein>
<dbReference type="EMBL" id="CM026432">
    <property type="protein sequence ID" value="KAG0557455.1"/>
    <property type="molecule type" value="Genomic_DNA"/>
</dbReference>